<evidence type="ECO:0000313" key="3">
    <source>
        <dbReference type="Proteomes" id="UP001287356"/>
    </source>
</evidence>
<evidence type="ECO:0000256" key="1">
    <source>
        <dbReference type="SAM" id="SignalP"/>
    </source>
</evidence>
<gene>
    <name evidence="2" type="ORF">B0T24DRAFT_589249</name>
</gene>
<keyword evidence="3" id="KW-1185">Reference proteome</keyword>
<evidence type="ECO:0008006" key="4">
    <source>
        <dbReference type="Google" id="ProtNLM"/>
    </source>
</evidence>
<comment type="caution">
    <text evidence="2">The sequence shown here is derived from an EMBL/GenBank/DDBJ whole genome shotgun (WGS) entry which is preliminary data.</text>
</comment>
<feature type="signal peptide" evidence="1">
    <location>
        <begin position="1"/>
        <end position="23"/>
    </location>
</feature>
<dbReference type="Proteomes" id="UP001287356">
    <property type="component" value="Unassembled WGS sequence"/>
</dbReference>
<accession>A0AAE0TYZ2</accession>
<dbReference type="EMBL" id="JAULSN010000001">
    <property type="protein sequence ID" value="KAK3384726.1"/>
    <property type="molecule type" value="Genomic_DNA"/>
</dbReference>
<dbReference type="AlphaFoldDB" id="A0AAE0TYZ2"/>
<name>A0AAE0TYZ2_9PEZI</name>
<proteinExistence type="predicted"/>
<protein>
    <recommendedName>
        <fullName evidence="4">F-box domain-containing protein</fullName>
    </recommendedName>
</protein>
<organism evidence="2 3">
    <name type="scientific">Lasiosphaeria ovina</name>
    <dbReference type="NCBI Taxonomy" id="92902"/>
    <lineage>
        <taxon>Eukaryota</taxon>
        <taxon>Fungi</taxon>
        <taxon>Dikarya</taxon>
        <taxon>Ascomycota</taxon>
        <taxon>Pezizomycotina</taxon>
        <taxon>Sordariomycetes</taxon>
        <taxon>Sordariomycetidae</taxon>
        <taxon>Sordariales</taxon>
        <taxon>Lasiosphaeriaceae</taxon>
        <taxon>Lasiosphaeria</taxon>
    </lineage>
</organism>
<reference evidence="2" key="1">
    <citation type="journal article" date="2023" name="Mol. Phylogenet. Evol.">
        <title>Genome-scale phylogeny and comparative genomics of the fungal order Sordariales.</title>
        <authorList>
            <person name="Hensen N."/>
            <person name="Bonometti L."/>
            <person name="Westerberg I."/>
            <person name="Brannstrom I.O."/>
            <person name="Guillou S."/>
            <person name="Cros-Aarteil S."/>
            <person name="Calhoun S."/>
            <person name="Haridas S."/>
            <person name="Kuo A."/>
            <person name="Mondo S."/>
            <person name="Pangilinan J."/>
            <person name="Riley R."/>
            <person name="LaButti K."/>
            <person name="Andreopoulos B."/>
            <person name="Lipzen A."/>
            <person name="Chen C."/>
            <person name="Yan M."/>
            <person name="Daum C."/>
            <person name="Ng V."/>
            <person name="Clum A."/>
            <person name="Steindorff A."/>
            <person name="Ohm R.A."/>
            <person name="Martin F."/>
            <person name="Silar P."/>
            <person name="Natvig D.O."/>
            <person name="Lalanne C."/>
            <person name="Gautier V."/>
            <person name="Ament-Velasquez S.L."/>
            <person name="Kruys A."/>
            <person name="Hutchinson M.I."/>
            <person name="Powell A.J."/>
            <person name="Barry K."/>
            <person name="Miller A.N."/>
            <person name="Grigoriev I.V."/>
            <person name="Debuchy R."/>
            <person name="Gladieux P."/>
            <person name="Hiltunen Thoren M."/>
            <person name="Johannesson H."/>
        </authorList>
    </citation>
    <scope>NUCLEOTIDE SEQUENCE</scope>
    <source>
        <strain evidence="2">CBS 958.72</strain>
    </source>
</reference>
<feature type="chain" id="PRO_5042194726" description="F-box domain-containing protein" evidence="1">
    <location>
        <begin position="24"/>
        <end position="317"/>
    </location>
</feature>
<evidence type="ECO:0000313" key="2">
    <source>
        <dbReference type="EMBL" id="KAK3384726.1"/>
    </source>
</evidence>
<reference evidence="2" key="2">
    <citation type="submission" date="2023-06" db="EMBL/GenBank/DDBJ databases">
        <authorList>
            <consortium name="Lawrence Berkeley National Laboratory"/>
            <person name="Haridas S."/>
            <person name="Hensen N."/>
            <person name="Bonometti L."/>
            <person name="Westerberg I."/>
            <person name="Brannstrom I.O."/>
            <person name="Guillou S."/>
            <person name="Cros-Aarteil S."/>
            <person name="Calhoun S."/>
            <person name="Kuo A."/>
            <person name="Mondo S."/>
            <person name="Pangilinan J."/>
            <person name="Riley R."/>
            <person name="Labutti K."/>
            <person name="Andreopoulos B."/>
            <person name="Lipzen A."/>
            <person name="Chen C."/>
            <person name="Yanf M."/>
            <person name="Daum C."/>
            <person name="Ng V."/>
            <person name="Clum A."/>
            <person name="Steindorff A."/>
            <person name="Ohm R."/>
            <person name="Martin F."/>
            <person name="Silar P."/>
            <person name="Natvig D."/>
            <person name="Lalanne C."/>
            <person name="Gautier V."/>
            <person name="Ament-Velasquez S.L."/>
            <person name="Kruys A."/>
            <person name="Hutchinson M.I."/>
            <person name="Powell A.J."/>
            <person name="Barry K."/>
            <person name="Miller A.N."/>
            <person name="Grigoriev I.V."/>
            <person name="Debuchy R."/>
            <person name="Gladieux P."/>
            <person name="Thoren M.H."/>
            <person name="Johannesson H."/>
        </authorList>
    </citation>
    <scope>NUCLEOTIDE SEQUENCE</scope>
    <source>
        <strain evidence="2">CBS 958.72</strain>
    </source>
</reference>
<keyword evidence="1" id="KW-0732">Signal</keyword>
<sequence>MAITEIMLVLILAALSLPVLVWAFRREQWTDRPPKPPFTTQPGQILKAVTVELISHPKGHHPNLEGLPAEVMLHITGYLEPCWRATLALASRTTLFKLGSQTLQVGPFYDQKYKLLSSLALDGKYLPEILCRYCRIFHSAESAPESCKLRHHAHQIWPHPRLPWNLVKAVMECDRKGITSFGPKRLASQVRVDVLGMRLHVYHDFRVVGEHLLVRIQKLVRPLTRGDSASIVARVATHTRAFYSGNYGHIQRDAVCKDCHCIVYDDLPFIDDLFPSVSSYPICPNCPPLSPRFIPFDDKEVMTKKGGIQGPVFRVDF</sequence>